<keyword evidence="8" id="KW-1185">Reference proteome</keyword>
<evidence type="ECO:0000313" key="8">
    <source>
        <dbReference type="Proteomes" id="UP000464495"/>
    </source>
</evidence>
<comment type="subcellular location">
    <subcellularLocation>
        <location evidence="1">Membrane</location>
        <topology evidence="1">Multi-pass membrane protein</topology>
    </subcellularLocation>
</comment>
<keyword evidence="4 5" id="KW-0472">Membrane</keyword>
<dbReference type="GO" id="GO:0008273">
    <property type="term" value="F:calcium, potassium:sodium antiporter activity"/>
    <property type="evidence" value="ECO:0007669"/>
    <property type="project" value="TreeGrafter"/>
</dbReference>
<gene>
    <name evidence="7" type="ORF">GO499_00920</name>
</gene>
<dbReference type="PANTHER" id="PTHR10846">
    <property type="entry name" value="SODIUM/POTASSIUM/CALCIUM EXCHANGER"/>
    <property type="match status" value="1"/>
</dbReference>
<dbReference type="Pfam" id="PF01699">
    <property type="entry name" value="Na_Ca_ex"/>
    <property type="match status" value="2"/>
</dbReference>
<feature type="transmembrane region" description="Helical" evidence="5">
    <location>
        <begin position="126"/>
        <end position="144"/>
    </location>
</feature>
<dbReference type="Proteomes" id="UP000464495">
    <property type="component" value="Chromosome"/>
</dbReference>
<evidence type="ECO:0000259" key="6">
    <source>
        <dbReference type="Pfam" id="PF01699"/>
    </source>
</evidence>
<dbReference type="InterPro" id="IPR044880">
    <property type="entry name" value="NCX_ion-bd_dom_sf"/>
</dbReference>
<protein>
    <submittedName>
        <fullName evidence="7">Calcium/sodium antiporter</fullName>
    </submittedName>
</protein>
<feature type="transmembrane region" description="Helical" evidence="5">
    <location>
        <begin position="195"/>
        <end position="217"/>
    </location>
</feature>
<dbReference type="NCBIfam" id="TIGR00367">
    <property type="entry name" value="calcium/sodium antiporter"/>
    <property type="match status" value="1"/>
</dbReference>
<feature type="transmembrane region" description="Helical" evidence="5">
    <location>
        <begin position="273"/>
        <end position="293"/>
    </location>
</feature>
<proteinExistence type="predicted"/>
<dbReference type="AlphaFoldDB" id="A0A6P1SW16"/>
<dbReference type="RefSeq" id="WP_161860411.1">
    <property type="nucleotide sequence ID" value="NZ_CP046620.1"/>
</dbReference>
<evidence type="ECO:0000256" key="4">
    <source>
        <dbReference type="ARBA" id="ARBA00023136"/>
    </source>
</evidence>
<feature type="transmembrane region" description="Helical" evidence="5">
    <location>
        <begin position="77"/>
        <end position="95"/>
    </location>
</feature>
<feature type="transmembrane region" description="Helical" evidence="5">
    <location>
        <begin position="238"/>
        <end position="261"/>
    </location>
</feature>
<feature type="transmembrane region" description="Helical" evidence="5">
    <location>
        <begin position="300"/>
        <end position="319"/>
    </location>
</feature>
<keyword evidence="3 5" id="KW-1133">Transmembrane helix</keyword>
<dbReference type="GO" id="GO:0005262">
    <property type="term" value="F:calcium channel activity"/>
    <property type="evidence" value="ECO:0007669"/>
    <property type="project" value="TreeGrafter"/>
</dbReference>
<sequence>MTDILLLILGLAGLAAGGEALVRGAVSIAERFGIPPLVIGLTLVGFGTSTPELVTSLQAALAGSPGIAVGNVIGSNIGNILLILGIAALLSPLAVNPAAFRRDGTVLALSTLAALALILTGEIGRVAGAALFLALLAYVGGTLWQERRAASPSADMLAAEASALPASGSGIWLSVALALGGLVITILGARFLVQGAVALAAAAGISETVIGLTIVAIGTSTPELITSIIAVRKNQGDVAFGNIVGSNIFNVLGILGVTTLVQPLAVPPQIAAFDIWILLAATTALIVFAWSGWRVARREGAALLAAYGVYVVWLLATAGS</sequence>
<evidence type="ECO:0000256" key="1">
    <source>
        <dbReference type="ARBA" id="ARBA00004141"/>
    </source>
</evidence>
<feature type="domain" description="Sodium/calcium exchanger membrane region" evidence="6">
    <location>
        <begin position="4"/>
        <end position="140"/>
    </location>
</feature>
<evidence type="ECO:0000313" key="7">
    <source>
        <dbReference type="EMBL" id="QHQ33840.1"/>
    </source>
</evidence>
<dbReference type="GO" id="GO:0006874">
    <property type="term" value="P:intracellular calcium ion homeostasis"/>
    <property type="evidence" value="ECO:0007669"/>
    <property type="project" value="TreeGrafter"/>
</dbReference>
<organism evidence="7 8">
    <name type="scientific">Algicella marina</name>
    <dbReference type="NCBI Taxonomy" id="2683284"/>
    <lineage>
        <taxon>Bacteria</taxon>
        <taxon>Pseudomonadati</taxon>
        <taxon>Pseudomonadota</taxon>
        <taxon>Alphaproteobacteria</taxon>
        <taxon>Rhodobacterales</taxon>
        <taxon>Paracoccaceae</taxon>
        <taxon>Algicella</taxon>
    </lineage>
</organism>
<dbReference type="PANTHER" id="PTHR10846:SF8">
    <property type="entry name" value="INNER MEMBRANE PROTEIN YRBG"/>
    <property type="match status" value="1"/>
</dbReference>
<evidence type="ECO:0000256" key="2">
    <source>
        <dbReference type="ARBA" id="ARBA00022692"/>
    </source>
</evidence>
<evidence type="ECO:0000256" key="3">
    <source>
        <dbReference type="ARBA" id="ARBA00022989"/>
    </source>
</evidence>
<accession>A0A6P1SW16</accession>
<name>A0A6P1SW16_9RHOB</name>
<dbReference type="EMBL" id="CP046620">
    <property type="protein sequence ID" value="QHQ33840.1"/>
    <property type="molecule type" value="Genomic_DNA"/>
</dbReference>
<feature type="transmembrane region" description="Helical" evidence="5">
    <location>
        <begin position="164"/>
        <end position="189"/>
    </location>
</feature>
<evidence type="ECO:0000256" key="5">
    <source>
        <dbReference type="SAM" id="Phobius"/>
    </source>
</evidence>
<dbReference type="Gene3D" id="6.10.280.80">
    <property type="entry name" value="NCX, peripheral helical region"/>
    <property type="match status" value="1"/>
</dbReference>
<dbReference type="InterPro" id="IPR004481">
    <property type="entry name" value="K/Na/Ca-exchanger"/>
</dbReference>
<dbReference type="Gene3D" id="1.20.1420.30">
    <property type="entry name" value="NCX, central ion-binding region"/>
    <property type="match status" value="1"/>
</dbReference>
<dbReference type="GO" id="GO:0005886">
    <property type="term" value="C:plasma membrane"/>
    <property type="evidence" value="ECO:0007669"/>
    <property type="project" value="TreeGrafter"/>
</dbReference>
<feature type="transmembrane region" description="Helical" evidence="5">
    <location>
        <begin position="104"/>
        <end position="120"/>
    </location>
</feature>
<feature type="domain" description="Sodium/calcium exchanger membrane region" evidence="6">
    <location>
        <begin position="174"/>
        <end position="315"/>
    </location>
</feature>
<dbReference type="KEGG" id="amaq:GO499_00920"/>
<dbReference type="InterPro" id="IPR004837">
    <property type="entry name" value="NaCa_Exmemb"/>
</dbReference>
<keyword evidence="2 5" id="KW-0812">Transmembrane</keyword>
<reference evidence="7 8" key="1">
    <citation type="submission" date="2019-12" db="EMBL/GenBank/DDBJ databases">
        <title>Complete genome sequence of Algicella marina strain 9Alg 56(T) isolated from the red alga Tichocarpus crinitus.</title>
        <authorList>
            <person name="Kim S.-G."/>
            <person name="Nedashkovskaya O.I."/>
        </authorList>
    </citation>
    <scope>NUCLEOTIDE SEQUENCE [LARGE SCALE GENOMIC DNA]</scope>
    <source>
        <strain evidence="7 8">9Alg 56</strain>
    </source>
</reference>